<feature type="transmembrane region" description="Helical" evidence="10">
    <location>
        <begin position="89"/>
        <end position="108"/>
    </location>
</feature>
<keyword evidence="7 8" id="KW-0472">Membrane</keyword>
<dbReference type="GO" id="GO:0008654">
    <property type="term" value="P:phospholipid biosynthetic process"/>
    <property type="evidence" value="ECO:0007669"/>
    <property type="project" value="UniProtKB-KW"/>
</dbReference>
<feature type="transmembrane region" description="Helical" evidence="10">
    <location>
        <begin position="129"/>
        <end position="148"/>
    </location>
</feature>
<feature type="region of interest" description="Disordered" evidence="9">
    <location>
        <begin position="233"/>
        <end position="258"/>
    </location>
</feature>
<evidence type="ECO:0000256" key="10">
    <source>
        <dbReference type="SAM" id="Phobius"/>
    </source>
</evidence>
<keyword evidence="8" id="KW-0444">Lipid biosynthesis</keyword>
<feature type="active site" evidence="8">
    <location>
        <position position="295"/>
    </location>
</feature>
<proteinExistence type="inferred from homology"/>
<keyword evidence="6" id="KW-0443">Lipid metabolism</keyword>
<evidence type="ECO:0000256" key="7">
    <source>
        <dbReference type="ARBA" id="ARBA00023136"/>
    </source>
</evidence>
<dbReference type="EMBL" id="HG793154">
    <property type="protein sequence ID" value="CRL27242.1"/>
    <property type="molecule type" value="Genomic_DNA"/>
</dbReference>
<feature type="transmembrane region" description="Helical" evidence="10">
    <location>
        <begin position="301"/>
        <end position="317"/>
    </location>
</feature>
<keyword evidence="2 8" id="KW-0812">Transmembrane</keyword>
<keyword evidence="3 8" id="KW-0378">Hydrolase</keyword>
<keyword evidence="12" id="KW-1185">Reference proteome</keyword>
<comment type="catalytic activity">
    <reaction evidence="8">
        <text>(9Z)-octadecenoyl-CoA + H2O = S-(9Z-octadecenoyl)-4'-phosphopantetheine + adenosine 3',5'-bisphosphate + 2 H(+)</text>
        <dbReference type="Rhea" id="RHEA:65564"/>
        <dbReference type="ChEBI" id="CHEBI:15377"/>
        <dbReference type="ChEBI" id="CHEBI:15378"/>
        <dbReference type="ChEBI" id="CHEBI:57387"/>
        <dbReference type="ChEBI" id="CHEBI:58343"/>
        <dbReference type="ChEBI" id="CHEBI:156553"/>
    </reaction>
</comment>
<evidence type="ECO:0000256" key="2">
    <source>
        <dbReference type="ARBA" id="ARBA00022692"/>
    </source>
</evidence>
<feature type="transmembrane region" description="Helical" evidence="10">
    <location>
        <begin position="210"/>
        <end position="229"/>
    </location>
</feature>
<comment type="catalytic activity">
    <reaction evidence="8">
        <text>an acyl-CoA + H2O = an acyl-4'-phosphopantetheine + adenosine 3',5'-bisphosphate + 2 H(+)</text>
        <dbReference type="Rhea" id="RHEA:50044"/>
        <dbReference type="ChEBI" id="CHEBI:15377"/>
        <dbReference type="ChEBI" id="CHEBI:15378"/>
        <dbReference type="ChEBI" id="CHEBI:58342"/>
        <dbReference type="ChEBI" id="CHEBI:58343"/>
        <dbReference type="ChEBI" id="CHEBI:132023"/>
    </reaction>
</comment>
<comment type="catalytic activity">
    <reaction evidence="8">
        <text>(5Z,8Z,11Z,14Z)-eicosatetraenoyl-CoA + H2O = S-(5Z,8Z,11Z,14Z-eicosatetraenoyl)-4'-phosphopantetheine + adenosine 3',5'-bisphosphate + 2 H(+)</text>
        <dbReference type="Rhea" id="RHEA:65568"/>
        <dbReference type="ChEBI" id="CHEBI:15377"/>
        <dbReference type="ChEBI" id="CHEBI:15378"/>
        <dbReference type="ChEBI" id="CHEBI:57368"/>
        <dbReference type="ChEBI" id="CHEBI:58343"/>
        <dbReference type="ChEBI" id="CHEBI:156554"/>
    </reaction>
</comment>
<comment type="catalytic activity">
    <reaction evidence="8">
        <text>hexadecanoyl-CoA + H2O = S-hexadecanoyl-4'-phosphopantetheine + adenosine 3',5'-bisphosphate + 2 H(+)</text>
        <dbReference type="Rhea" id="RHEA:50032"/>
        <dbReference type="ChEBI" id="CHEBI:15377"/>
        <dbReference type="ChEBI" id="CHEBI:15378"/>
        <dbReference type="ChEBI" id="CHEBI:57379"/>
        <dbReference type="ChEBI" id="CHEBI:58343"/>
        <dbReference type="ChEBI" id="CHEBI:132018"/>
    </reaction>
</comment>
<keyword evidence="5 8" id="KW-1133">Transmembrane helix</keyword>
<evidence type="ECO:0000313" key="12">
    <source>
        <dbReference type="Proteomes" id="UP000053732"/>
    </source>
</evidence>
<reference evidence="11 12" key="1">
    <citation type="journal article" date="2014" name="Nat. Commun.">
        <title>Multiple recent horizontal transfers of a large genomic region in cheese making fungi.</title>
        <authorList>
            <person name="Cheeseman K."/>
            <person name="Ropars J."/>
            <person name="Renault P."/>
            <person name="Dupont J."/>
            <person name="Gouzy J."/>
            <person name="Branca A."/>
            <person name="Abraham A.L."/>
            <person name="Ceppi M."/>
            <person name="Conseiller E."/>
            <person name="Debuchy R."/>
            <person name="Malagnac F."/>
            <person name="Goarin A."/>
            <person name="Silar P."/>
            <person name="Lacoste S."/>
            <person name="Sallet E."/>
            <person name="Bensimon A."/>
            <person name="Giraud T."/>
            <person name="Brygoo Y."/>
        </authorList>
    </citation>
    <scope>NUCLEOTIDE SEQUENCE [LARGE SCALE GENOMIC DNA]</scope>
    <source>
        <strain evidence="12">FM 013</strain>
    </source>
</reference>
<dbReference type="InterPro" id="IPR019388">
    <property type="entry name" value="FIT"/>
</dbReference>
<dbReference type="GO" id="GO:0010945">
    <property type="term" value="F:coenzyme A diphosphatase activity"/>
    <property type="evidence" value="ECO:0007669"/>
    <property type="project" value="InterPro"/>
</dbReference>
<gene>
    <name evidence="8" type="primary">SCS3</name>
    <name evidence="8" type="synonym">FIT2B</name>
    <name evidence="11" type="ORF">PCAMFM013_S021g000157</name>
</gene>
<evidence type="ECO:0000256" key="9">
    <source>
        <dbReference type="SAM" id="MobiDB-lite"/>
    </source>
</evidence>
<evidence type="ECO:0000256" key="3">
    <source>
        <dbReference type="ARBA" id="ARBA00022801"/>
    </source>
</evidence>
<accession>A0A0G4PLD6</accession>
<keyword evidence="8" id="KW-0594">Phospholipid biosynthesis</keyword>
<dbReference type="HAMAP" id="MF_03231">
    <property type="entry name" value="SCS3"/>
    <property type="match status" value="1"/>
</dbReference>
<dbReference type="InterPro" id="IPR046400">
    <property type="entry name" value="SCS3"/>
</dbReference>
<name>A0A0G4PLD6_PENC3</name>
<feature type="active site" evidence="8">
    <location>
        <position position="209"/>
    </location>
</feature>
<dbReference type="GO" id="GO:0140042">
    <property type="term" value="P:lipid droplet formation"/>
    <property type="evidence" value="ECO:0007669"/>
    <property type="project" value="UniProtKB-UniRule"/>
</dbReference>
<dbReference type="Pfam" id="PF10261">
    <property type="entry name" value="FIT"/>
    <property type="match status" value="1"/>
</dbReference>
<evidence type="ECO:0000313" key="11">
    <source>
        <dbReference type="EMBL" id="CRL27242.1"/>
    </source>
</evidence>
<dbReference type="EC" id="3.6.1.-" evidence="8"/>
<evidence type="ECO:0000256" key="6">
    <source>
        <dbReference type="ARBA" id="ARBA00023098"/>
    </source>
</evidence>
<keyword evidence="8" id="KW-1208">Phospholipid metabolism</keyword>
<evidence type="ECO:0000256" key="8">
    <source>
        <dbReference type="HAMAP-Rule" id="MF_03231"/>
    </source>
</evidence>
<dbReference type="PANTHER" id="PTHR23129:SF0">
    <property type="entry name" value="ACYL-COENZYME A DIPHOSPHATASE FITM2"/>
    <property type="match status" value="1"/>
</dbReference>
<keyword evidence="4 8" id="KW-0256">Endoplasmic reticulum</keyword>
<organism evidence="11 12">
    <name type="scientific">Penicillium camemberti (strain FM 013)</name>
    <dbReference type="NCBI Taxonomy" id="1429867"/>
    <lineage>
        <taxon>Eukaryota</taxon>
        <taxon>Fungi</taxon>
        <taxon>Dikarya</taxon>
        <taxon>Ascomycota</taxon>
        <taxon>Pezizomycotina</taxon>
        <taxon>Eurotiomycetes</taxon>
        <taxon>Eurotiomycetidae</taxon>
        <taxon>Eurotiales</taxon>
        <taxon>Aspergillaceae</taxon>
        <taxon>Penicillium</taxon>
    </lineage>
</organism>
<protein>
    <recommendedName>
        <fullName evidence="8">Acyl-coenzyme A diphosphatase SCS3</fullName>
        <ecNumber evidence="8">3.6.1.-</ecNumber>
    </recommendedName>
    <alternativeName>
        <fullName evidence="8">FIT family protein SCS3</fullName>
    </alternativeName>
</protein>
<evidence type="ECO:0000256" key="5">
    <source>
        <dbReference type="ARBA" id="ARBA00022989"/>
    </source>
</evidence>
<sequence>MLTTMATATARPVTLLSTVLLIYPATLLLGSLYSTISPTAHHSRDLSGSSPQPASPLAPSLATDLHLSESPVNYFARKNNIFNIYFVKIGWLWTTAAFVSLLIFQPLYSSSRRESSSQQEARFRRTLQAILRYALATTVWYLATQWFFGPAIIDRGFVATGGKCERALEEAGKMAAGQSSPTALETLFTAATCKTAGGAWRGGHDISGHVLMLVLATGLLAFEAVGASARAPACLSRSDPTGDAGRERKASDADSTTAIDSTGTGGFARTWSLRLVWGVVGLGWWMLFMTAIWFHTWLEKWSGLSIALSAVYAIYILPRRIAPLREVVGLPGV</sequence>
<dbReference type="GO" id="GO:0005789">
    <property type="term" value="C:endoplasmic reticulum membrane"/>
    <property type="evidence" value="ECO:0007669"/>
    <property type="project" value="UniProtKB-SubCell"/>
</dbReference>
<comment type="similarity">
    <text evidence="8">Belongs to the FIT family. Fungal FIT2B/SCS3 subfamily.</text>
</comment>
<comment type="function">
    <text evidence="8">Fatty acyl-coenzyme A (CoA) diphosphatase that hydrolyzes fatty acyl-CoA to yield acyl-4'-phosphopantetheine and adenosine 3',5'-bisphosphate. Preferentially hydrolyzes unsaturated long-chain acyl-CoA substrates in the endoplasmic reticulum (ER) lumen. This catalytic activity is required for maintaining ER structure and for lipid droplets (LDs) biogenesis, which are lipid storage organelles involved in maintaining lipid and energy homeostasis. May directly bind to diacylglycerol (DAGs) and triacylglycerol, which is also important for LD biogenesis. May support directional budding of nacent LDs from the ER into the cytosol by reducing DAG levels at sites of LD formation. May play a role in the regulation of cell morphology and cytoskeletal organization. Involved in phospholipid biosynthesis.</text>
</comment>
<evidence type="ECO:0000256" key="1">
    <source>
        <dbReference type="ARBA" id="ARBA00004477"/>
    </source>
</evidence>
<feature type="transmembrane region" description="Helical" evidence="10">
    <location>
        <begin position="12"/>
        <end position="36"/>
    </location>
</feature>
<comment type="subcellular location">
    <subcellularLocation>
        <location evidence="1 8">Endoplasmic reticulum membrane</location>
        <topology evidence="1 8">Multi-pass membrane protein</topology>
    </subcellularLocation>
</comment>
<evidence type="ECO:0000256" key="4">
    <source>
        <dbReference type="ARBA" id="ARBA00022824"/>
    </source>
</evidence>
<dbReference type="STRING" id="1429867.A0A0G4PLD6"/>
<dbReference type="AlphaFoldDB" id="A0A0G4PLD6"/>
<dbReference type="PANTHER" id="PTHR23129">
    <property type="entry name" value="ACYL-COENZYME A DIPHOSPHATASE FITM2"/>
    <property type="match status" value="1"/>
</dbReference>
<dbReference type="Proteomes" id="UP000053732">
    <property type="component" value="Unassembled WGS sequence"/>
</dbReference>
<feature type="transmembrane region" description="Helical" evidence="10">
    <location>
        <begin position="275"/>
        <end position="295"/>
    </location>
</feature>